<dbReference type="InterPro" id="IPR032698">
    <property type="entry name" value="SirB1_N"/>
</dbReference>
<evidence type="ECO:0000259" key="1">
    <source>
        <dbReference type="Pfam" id="PF13369"/>
    </source>
</evidence>
<proteinExistence type="predicted"/>
<dbReference type="PANTHER" id="PTHR31350:SF21">
    <property type="entry name" value="F-BOX ONLY PROTEIN 21"/>
    <property type="match status" value="1"/>
</dbReference>
<feature type="domain" description="Protein SirB1 N-terminal" evidence="1">
    <location>
        <begin position="1"/>
        <end position="146"/>
    </location>
</feature>
<dbReference type="PANTHER" id="PTHR31350">
    <property type="entry name" value="SI:DKEY-261L7.2"/>
    <property type="match status" value="1"/>
</dbReference>
<dbReference type="AlphaFoldDB" id="A0A382VE19"/>
<dbReference type="EMBL" id="UINC01151252">
    <property type="protein sequence ID" value="SVD44753.1"/>
    <property type="molecule type" value="Genomic_DNA"/>
</dbReference>
<accession>A0A382VE19</accession>
<name>A0A382VE19_9ZZZZ</name>
<dbReference type="PROSITE" id="PS50005">
    <property type="entry name" value="TPR"/>
    <property type="match status" value="1"/>
</dbReference>
<dbReference type="InterPro" id="IPR019734">
    <property type="entry name" value="TPR_rpt"/>
</dbReference>
<dbReference type="Gene3D" id="1.25.40.10">
    <property type="entry name" value="Tetratricopeptide repeat domain"/>
    <property type="match status" value="1"/>
</dbReference>
<evidence type="ECO:0000313" key="2">
    <source>
        <dbReference type="EMBL" id="SVD44753.1"/>
    </source>
</evidence>
<organism evidence="2">
    <name type="scientific">marine metagenome</name>
    <dbReference type="NCBI Taxonomy" id="408172"/>
    <lineage>
        <taxon>unclassified sequences</taxon>
        <taxon>metagenomes</taxon>
        <taxon>ecological metagenomes</taxon>
    </lineage>
</organism>
<sequence length="228" mass="26530">LDQFSESIESQMHSVMPIEQLVSLVNIELFQNQGFRGNKVDYYNPDNSYLSRVFDQRLGIPITLSVIYMEVAQRIGLECDGIGYPAHFLIRCGGEESDLYVDVFNEGKLLSRPDLFLQLKEQGFVSDSGESFIAAVTRRQILQRILTNLRIALRRINDFNCWLLVTELQLILEPWNSSLFLERGMVHFTNKKFKNSLKDLRQYLEIEPDNSNEDVLRIIKVLEKYQDD</sequence>
<dbReference type="InterPro" id="IPR011990">
    <property type="entry name" value="TPR-like_helical_dom_sf"/>
</dbReference>
<protein>
    <recommendedName>
        <fullName evidence="1">Protein SirB1 N-terminal domain-containing protein</fullName>
    </recommendedName>
</protein>
<gene>
    <name evidence="2" type="ORF">METZ01_LOCUS397607</name>
</gene>
<feature type="non-terminal residue" evidence="2">
    <location>
        <position position="1"/>
    </location>
</feature>
<dbReference type="Pfam" id="PF13369">
    <property type="entry name" value="Transglut_core2"/>
    <property type="match status" value="1"/>
</dbReference>
<reference evidence="2" key="1">
    <citation type="submission" date="2018-05" db="EMBL/GenBank/DDBJ databases">
        <authorList>
            <person name="Lanie J.A."/>
            <person name="Ng W.-L."/>
            <person name="Kazmierczak K.M."/>
            <person name="Andrzejewski T.M."/>
            <person name="Davidsen T.M."/>
            <person name="Wayne K.J."/>
            <person name="Tettelin H."/>
            <person name="Glass J.I."/>
            <person name="Rusch D."/>
            <person name="Podicherti R."/>
            <person name="Tsui H.-C.T."/>
            <person name="Winkler M.E."/>
        </authorList>
    </citation>
    <scope>NUCLEOTIDE SEQUENCE</scope>
</reference>
<dbReference type="SUPFAM" id="SSF48452">
    <property type="entry name" value="TPR-like"/>
    <property type="match status" value="1"/>
</dbReference>